<dbReference type="InterPro" id="IPR024560">
    <property type="entry name" value="UPF0313_C"/>
</dbReference>
<evidence type="ECO:0000259" key="8">
    <source>
        <dbReference type="PROSITE" id="PS51918"/>
    </source>
</evidence>
<feature type="binding site" evidence="6">
    <location>
        <position position="313"/>
    </location>
    <ligand>
        <name>[4Fe-4S] cluster</name>
        <dbReference type="ChEBI" id="CHEBI:49883"/>
        <note>4Fe-4S-S-AdoMet</note>
    </ligand>
</feature>
<feature type="region of interest" description="Disordered" evidence="7">
    <location>
        <begin position="610"/>
        <end position="665"/>
    </location>
</feature>
<keyword evidence="5 6" id="KW-0411">Iron-sulfur</keyword>
<dbReference type="PANTHER" id="PTHR32331:SF0">
    <property type="entry name" value="UPF0313 PROTEIN YGIQ"/>
    <property type="match status" value="1"/>
</dbReference>
<feature type="binding site" evidence="6">
    <location>
        <position position="320"/>
    </location>
    <ligand>
        <name>[4Fe-4S] cluster</name>
        <dbReference type="ChEBI" id="CHEBI:49883"/>
        <note>4Fe-4S-S-AdoMet</note>
    </ligand>
</feature>
<dbReference type="Pfam" id="PF08497">
    <property type="entry name" value="Radical_SAM_N"/>
    <property type="match status" value="1"/>
</dbReference>
<dbReference type="InterPro" id="IPR022946">
    <property type="entry name" value="UPF0313"/>
</dbReference>
<dbReference type="SMART" id="SM00729">
    <property type="entry name" value="Elp3"/>
    <property type="match status" value="1"/>
</dbReference>
<organism evidence="9 10">
    <name type="scientific">Butyricicoccus intestinisimiae</name>
    <dbReference type="NCBI Taxonomy" id="2841509"/>
    <lineage>
        <taxon>Bacteria</taxon>
        <taxon>Bacillati</taxon>
        <taxon>Bacillota</taxon>
        <taxon>Clostridia</taxon>
        <taxon>Eubacteriales</taxon>
        <taxon>Butyricicoccaceae</taxon>
        <taxon>Butyricicoccus</taxon>
    </lineage>
</organism>
<dbReference type="Proteomes" id="UP000783588">
    <property type="component" value="Unassembled WGS sequence"/>
</dbReference>
<evidence type="ECO:0000313" key="10">
    <source>
        <dbReference type="Proteomes" id="UP000783588"/>
    </source>
</evidence>
<comment type="caution">
    <text evidence="9">The sequence shown here is derived from an EMBL/GenBank/DDBJ whole genome shotgun (WGS) entry which is preliminary data.</text>
</comment>
<name>A0ABS6ERG0_9FIRM</name>
<sequence>MAKKTGGFLPISKEDMVSRGWYYCDFLLVTGDAYVDHPSFGTAVISRVLEDAGYRVAILSQPDFRSEADFAAMGQPRYAVLINSGNIDSMVAHYTASKKRRHDDSYSPGGVGGKRPDRAVTVYAKLARRAFPNTPIYLGGLEASLRRFAHYDYWADHIMPSILQDAGADGLMFGMGEKSVLEIAANLKAGKRGPDVCKQVRGTAYFTKNAQDISFPAVWCPSMEETVEDKIKYAESVKIQYAQQDHITGKAIVQKHGHRLLVQNPPSIPLTTEEMDWVYGLPYERTYHPSYEAVGGVPAIAEVQFSIIHNRGCFGGCNFCSLAFHQGRYISSRSHESVVAEGKRIAQHPDFKGYIHDVGGPTANFRFPACKKQETQGLCQNKRCLFPKACGNLRADHSDYLKLLRQLREIPGVKKVFVRSGLRYDYMMADDNDEFFLELVKYHISGQLKVAPEHMSDHALYYMGKPSFDVYRRFKERYERINAKLGKKQYLVPYLMSSHPGAELSDAVHLAEYLHSIGYMPQQVQDFYPTPGTLSTAMYYSGVDPRTMKPVYVAKTPEEKEMQRALLQWRRPDKRAIVIKALLQAGREDLIGYGKECLIRPRPNEHFAHLHTEKPSKRHGRGRNTQPSRRTDRTTDRRAARTSNRSGGGRRDQKSNQKKKYTKHR</sequence>
<keyword evidence="10" id="KW-1185">Reference proteome</keyword>
<dbReference type="PROSITE" id="PS51918">
    <property type="entry name" value="RADICAL_SAM"/>
    <property type="match status" value="1"/>
</dbReference>
<feature type="compositionally biased region" description="Basic residues" evidence="7">
    <location>
        <begin position="656"/>
        <end position="665"/>
    </location>
</feature>
<dbReference type="RefSeq" id="WP_216469886.1">
    <property type="nucleotide sequence ID" value="NZ_JAHLQI010000002.1"/>
</dbReference>
<dbReference type="HAMAP" id="MF_01251">
    <property type="entry name" value="UPF0313"/>
    <property type="match status" value="1"/>
</dbReference>
<evidence type="ECO:0000256" key="5">
    <source>
        <dbReference type="ARBA" id="ARBA00023014"/>
    </source>
</evidence>
<proteinExistence type="inferred from homology"/>
<dbReference type="EMBL" id="JAHLQI010000002">
    <property type="protein sequence ID" value="MBU5490253.1"/>
    <property type="molecule type" value="Genomic_DNA"/>
</dbReference>
<evidence type="ECO:0000256" key="3">
    <source>
        <dbReference type="ARBA" id="ARBA00022723"/>
    </source>
</evidence>
<dbReference type="InterPro" id="IPR006638">
    <property type="entry name" value="Elp3/MiaA/NifB-like_rSAM"/>
</dbReference>
<reference evidence="9 10" key="1">
    <citation type="submission" date="2021-06" db="EMBL/GenBank/DDBJ databases">
        <authorList>
            <person name="Sun Q."/>
            <person name="Li D."/>
        </authorList>
    </citation>
    <scope>NUCLEOTIDE SEQUENCE [LARGE SCALE GENOMIC DNA]</scope>
    <source>
        <strain evidence="9 10">MSJd-7</strain>
    </source>
</reference>
<evidence type="ECO:0000313" key="9">
    <source>
        <dbReference type="EMBL" id="MBU5490253.1"/>
    </source>
</evidence>
<keyword evidence="2 6" id="KW-0949">S-adenosyl-L-methionine</keyword>
<dbReference type="PANTHER" id="PTHR32331">
    <property type="entry name" value="UPF0313 PROTEIN YGIQ"/>
    <property type="match status" value="1"/>
</dbReference>
<evidence type="ECO:0000256" key="6">
    <source>
        <dbReference type="HAMAP-Rule" id="MF_01251"/>
    </source>
</evidence>
<dbReference type="SFLD" id="SFLDG01069">
    <property type="entry name" value="UPF0313"/>
    <property type="match status" value="1"/>
</dbReference>
<evidence type="ECO:0000256" key="1">
    <source>
        <dbReference type="ARBA" id="ARBA00022485"/>
    </source>
</evidence>
<dbReference type="NCBIfam" id="TIGR03904">
    <property type="entry name" value="SAM_YgiQ"/>
    <property type="match status" value="1"/>
</dbReference>
<feature type="domain" description="Radical SAM core" evidence="8">
    <location>
        <begin position="298"/>
        <end position="571"/>
    </location>
</feature>
<evidence type="ECO:0000256" key="4">
    <source>
        <dbReference type="ARBA" id="ARBA00023004"/>
    </source>
</evidence>
<dbReference type="InterPro" id="IPR013704">
    <property type="entry name" value="UPF0313_N"/>
</dbReference>
<dbReference type="SFLD" id="SFLDG01082">
    <property type="entry name" value="B12-binding_domain_containing"/>
    <property type="match status" value="1"/>
</dbReference>
<comment type="similarity">
    <text evidence="6">Belongs to the UPF0313 family.</text>
</comment>
<feature type="compositionally biased region" description="Basic and acidic residues" evidence="7">
    <location>
        <begin position="629"/>
        <end position="639"/>
    </location>
</feature>
<keyword evidence="4 6" id="KW-0408">Iron</keyword>
<dbReference type="SFLD" id="SFLDS00029">
    <property type="entry name" value="Radical_SAM"/>
    <property type="match status" value="1"/>
</dbReference>
<keyword evidence="3 6" id="KW-0479">Metal-binding</keyword>
<accession>A0ABS6ERG0</accession>
<keyword evidence="1 6" id="KW-0004">4Fe-4S</keyword>
<dbReference type="InterPro" id="IPR007197">
    <property type="entry name" value="rSAM"/>
</dbReference>
<feature type="binding site" evidence="6">
    <location>
        <position position="317"/>
    </location>
    <ligand>
        <name>[4Fe-4S] cluster</name>
        <dbReference type="ChEBI" id="CHEBI:49883"/>
        <note>4Fe-4S-S-AdoMet</note>
    </ligand>
</feature>
<protein>
    <submittedName>
        <fullName evidence="9">YgiQ family radical SAM protein</fullName>
    </submittedName>
</protein>
<gene>
    <name evidence="9" type="ORF">KQI75_06395</name>
</gene>
<evidence type="ECO:0000256" key="7">
    <source>
        <dbReference type="SAM" id="MobiDB-lite"/>
    </source>
</evidence>
<dbReference type="Pfam" id="PF11842">
    <property type="entry name" value="DUF3362"/>
    <property type="match status" value="1"/>
</dbReference>
<evidence type="ECO:0000256" key="2">
    <source>
        <dbReference type="ARBA" id="ARBA00022691"/>
    </source>
</evidence>
<comment type="cofactor">
    <cofactor evidence="6">
        <name>[4Fe-4S] cluster</name>
        <dbReference type="ChEBI" id="CHEBI:49883"/>
    </cofactor>
    <text evidence="6">Binds 1 [4Fe-4S] cluster. The cluster is coordinated with 3 cysteines and an exchangeable S-adenosyl-L-methionine.</text>
</comment>